<reference evidence="1" key="1">
    <citation type="submission" date="2014-12" db="EMBL/GenBank/DDBJ databases">
        <title>Insight into the proteome of Arion vulgaris.</title>
        <authorList>
            <person name="Aradska J."/>
            <person name="Bulat T."/>
            <person name="Smidak R."/>
            <person name="Sarate P."/>
            <person name="Gangsoo J."/>
            <person name="Sialana F."/>
            <person name="Bilban M."/>
            <person name="Lubec G."/>
        </authorList>
    </citation>
    <scope>NUCLEOTIDE SEQUENCE</scope>
    <source>
        <tissue evidence="1">Skin</tissue>
    </source>
</reference>
<accession>A0A0B6ZR58</accession>
<name>A0A0B6ZR58_9EUPU</name>
<feature type="non-terminal residue" evidence="1">
    <location>
        <position position="1"/>
    </location>
</feature>
<protein>
    <submittedName>
        <fullName evidence="1">Uncharacterized protein</fullName>
    </submittedName>
</protein>
<gene>
    <name evidence="1" type="primary">ORF73322</name>
</gene>
<sequence>CNLSVLEEYSFSGSNTKSRDEVPHEWRSVMTAVKTDGHDLKIFCLVQSIRWQTELT</sequence>
<evidence type="ECO:0000313" key="1">
    <source>
        <dbReference type="EMBL" id="CEK70225.1"/>
    </source>
</evidence>
<dbReference type="AlphaFoldDB" id="A0A0B6ZR58"/>
<dbReference type="EMBL" id="HACG01023360">
    <property type="protein sequence ID" value="CEK70225.1"/>
    <property type="molecule type" value="Transcribed_RNA"/>
</dbReference>
<proteinExistence type="predicted"/>
<organism evidence="1">
    <name type="scientific">Arion vulgaris</name>
    <dbReference type="NCBI Taxonomy" id="1028688"/>
    <lineage>
        <taxon>Eukaryota</taxon>
        <taxon>Metazoa</taxon>
        <taxon>Spiralia</taxon>
        <taxon>Lophotrochozoa</taxon>
        <taxon>Mollusca</taxon>
        <taxon>Gastropoda</taxon>
        <taxon>Heterobranchia</taxon>
        <taxon>Euthyneura</taxon>
        <taxon>Panpulmonata</taxon>
        <taxon>Eupulmonata</taxon>
        <taxon>Stylommatophora</taxon>
        <taxon>Helicina</taxon>
        <taxon>Arionoidea</taxon>
        <taxon>Arionidae</taxon>
        <taxon>Arion</taxon>
    </lineage>
</organism>